<evidence type="ECO:0000313" key="3">
    <source>
        <dbReference type="EMBL" id="CAK7264640.1"/>
    </source>
</evidence>
<keyword evidence="2" id="KW-1133">Transmembrane helix</keyword>
<gene>
    <name evidence="3" type="ORF">SEPCBS57363_001179</name>
</gene>
<dbReference type="InterPro" id="IPR021709">
    <property type="entry name" value="DUF3292"/>
</dbReference>
<evidence type="ECO:0000313" key="4">
    <source>
        <dbReference type="Proteomes" id="UP001642501"/>
    </source>
</evidence>
<proteinExistence type="predicted"/>
<organism evidence="3 4">
    <name type="scientific">Sporothrix epigloea</name>
    <dbReference type="NCBI Taxonomy" id="1892477"/>
    <lineage>
        <taxon>Eukaryota</taxon>
        <taxon>Fungi</taxon>
        <taxon>Dikarya</taxon>
        <taxon>Ascomycota</taxon>
        <taxon>Pezizomycotina</taxon>
        <taxon>Sordariomycetes</taxon>
        <taxon>Sordariomycetidae</taxon>
        <taxon>Ophiostomatales</taxon>
        <taxon>Ophiostomataceae</taxon>
        <taxon>Sporothrix</taxon>
    </lineage>
</organism>
<dbReference type="Pfam" id="PF11696">
    <property type="entry name" value="DUF3292"/>
    <property type="match status" value="1"/>
</dbReference>
<protein>
    <submittedName>
        <fullName evidence="3">Uncharacterized protein</fullName>
    </submittedName>
</protein>
<dbReference type="Proteomes" id="UP001642501">
    <property type="component" value="Unassembled WGS sequence"/>
</dbReference>
<evidence type="ECO:0000256" key="2">
    <source>
        <dbReference type="SAM" id="Phobius"/>
    </source>
</evidence>
<dbReference type="PANTHER" id="PTHR38694:SF1">
    <property type="entry name" value="PEROXIN DOMAIN-CONTAINING PROTEIN"/>
    <property type="match status" value="1"/>
</dbReference>
<dbReference type="EMBL" id="CAWUOM010000011">
    <property type="protein sequence ID" value="CAK7264640.1"/>
    <property type="molecule type" value="Genomic_DNA"/>
</dbReference>
<feature type="transmembrane region" description="Helical" evidence="2">
    <location>
        <begin position="206"/>
        <end position="227"/>
    </location>
</feature>
<keyword evidence="2" id="KW-0472">Membrane</keyword>
<feature type="region of interest" description="Disordered" evidence="1">
    <location>
        <begin position="253"/>
        <end position="274"/>
    </location>
</feature>
<feature type="region of interest" description="Disordered" evidence="1">
    <location>
        <begin position="296"/>
        <end position="321"/>
    </location>
</feature>
<dbReference type="PANTHER" id="PTHR38694">
    <property type="entry name" value="CONSERVED EXPRESSED PROTEIN"/>
    <property type="match status" value="1"/>
</dbReference>
<comment type="caution">
    <text evidence="3">The sequence shown here is derived from an EMBL/GenBank/DDBJ whole genome shotgun (WGS) entry which is preliminary data.</text>
</comment>
<keyword evidence="4" id="KW-1185">Reference proteome</keyword>
<reference evidence="3 4" key="1">
    <citation type="submission" date="2024-01" db="EMBL/GenBank/DDBJ databases">
        <authorList>
            <person name="Allen C."/>
            <person name="Tagirdzhanova G."/>
        </authorList>
    </citation>
    <scope>NUCLEOTIDE SEQUENCE [LARGE SCALE GENOMIC DNA]</scope>
    <source>
        <strain evidence="3 4">CBS 573.63</strain>
    </source>
</reference>
<feature type="region of interest" description="Disordered" evidence="1">
    <location>
        <begin position="493"/>
        <end position="514"/>
    </location>
</feature>
<sequence>MAASRLDIQKEEARQKSLLEDNGATRVIEADTGDNKNVGQQIIDALPIPSTAAPVTEPGKTDLANHLTDVPTLSHELAVSDHAEHEKGAAQQVHKTNEVTDLGWHDQKQDIVSPLVGGLGNEELWLLTRRFNKQMYHVKEVSASVPGNLDLNIADEEEFSPDKLRCNLERLYMTVGIGMLAAYKHVARLRSWRETQRTATFAGGYFLTWLLDLLVPLLATTLIALVMSPWVREIMFPPAPVALVSSDGGVQKPRAGVLGSHDSATGAPENHKGEATEAEARNFVNMIASVTLASAAGKHPQGDPHANDGVANSGPEALLNSTSNTANKAATEAAPDPTALATSVANAKDVAAGDKPNAKHDKTKVPMETAVWTKMRPAMHGLADIADTWERLGNALSPTPPFPPMLYRLRLAGVLAPLLLTSLFVSSYMFVKGLTLGVGLGFFGDPILVRGYQLLNRKFPHWQKLLELRNTLLKGVPTNAQLTLTLLRIGEANKAPLPPPPRHADDNGEPPMQPAAVTDAELRSTGAGPPLNATKAELDAAMAPTAQATRDTGATDINASKDAHHGKKGSRLLGFFKGTTKGTVRTTLGADSIRAALGAQHARERRGVIGPAGGNTDLESGPVDFQARYEGKRGRVYITAKATIPAVAFSTDASSDPDTVHPRWSIPIGDIRELKKVGGFGWKTKIVVGWSLGREMADGLEITDRTGTTFKVTAIPLRDELFNRLVAMGGQKWEAW</sequence>
<keyword evidence="2" id="KW-0812">Transmembrane</keyword>
<accession>A0ABP0DBS4</accession>
<name>A0ABP0DBS4_9PEZI</name>
<evidence type="ECO:0000256" key="1">
    <source>
        <dbReference type="SAM" id="MobiDB-lite"/>
    </source>
</evidence>